<evidence type="ECO:0000313" key="1">
    <source>
        <dbReference type="EMBL" id="SBW11413.1"/>
    </source>
</evidence>
<dbReference type="Gene3D" id="1.10.10.60">
    <property type="entry name" value="Homeodomain-like"/>
    <property type="match status" value="1"/>
</dbReference>
<evidence type="ECO:0008006" key="2">
    <source>
        <dbReference type="Google" id="ProtNLM"/>
    </source>
</evidence>
<organism evidence="1">
    <name type="scientific">uncultured Eubacteriales bacterium</name>
    <dbReference type="NCBI Taxonomy" id="172733"/>
    <lineage>
        <taxon>Bacteria</taxon>
        <taxon>Bacillati</taxon>
        <taxon>Bacillota</taxon>
        <taxon>Clostridia</taxon>
        <taxon>Eubacteriales</taxon>
        <taxon>environmental samples</taxon>
    </lineage>
</organism>
<dbReference type="NCBIfam" id="NF040785">
    <property type="entry name" value="CD3324_fam"/>
    <property type="match status" value="1"/>
</dbReference>
<accession>A0A212KI88</accession>
<protein>
    <recommendedName>
        <fullName evidence="2">Mor transcription activator domain-containing protein</fullName>
    </recommendedName>
</protein>
<dbReference type="InterPro" id="IPR009057">
    <property type="entry name" value="Homeodomain-like_sf"/>
</dbReference>
<dbReference type="PANTHER" id="PTHR37812">
    <property type="entry name" value="MU-LIKE PROPHAGE FLUMU PROTEIN C"/>
    <property type="match status" value="1"/>
</dbReference>
<gene>
    <name evidence="1" type="ORF">KL86CLO1_13266</name>
</gene>
<dbReference type="SUPFAM" id="SSF46689">
    <property type="entry name" value="Homeodomain-like"/>
    <property type="match status" value="1"/>
</dbReference>
<dbReference type="InterPro" id="IPR052411">
    <property type="entry name" value="c-mor_Regulatory_Protein"/>
</dbReference>
<dbReference type="AlphaFoldDB" id="A0A212KI88"/>
<reference evidence="1" key="1">
    <citation type="submission" date="2016-04" db="EMBL/GenBank/DDBJ databases">
        <authorList>
            <person name="Evans L.H."/>
            <person name="Alamgir A."/>
            <person name="Owens N."/>
            <person name="Weber N.D."/>
            <person name="Virtaneva K."/>
            <person name="Barbian K."/>
            <person name="Babar A."/>
            <person name="Rosenke K."/>
        </authorList>
    </citation>
    <scope>NUCLEOTIDE SEQUENCE</scope>
    <source>
        <strain evidence="1">86</strain>
    </source>
</reference>
<name>A0A212KI88_9FIRM</name>
<dbReference type="EMBL" id="FLUN01000001">
    <property type="protein sequence ID" value="SBW11413.1"/>
    <property type="molecule type" value="Genomic_DNA"/>
</dbReference>
<proteinExistence type="predicted"/>
<sequence length="102" mass="12035">MLALLLDYYIKEEACMKYVNAKALLPDVLVKELQGYIQGGYIYVPANQTQQKHWGELSGYRKELQKRNYKIIEEYRNGISIEFLADKYCLSAYAIRKIIYQK</sequence>
<dbReference type="PANTHER" id="PTHR37812:SF1">
    <property type="entry name" value="MU-LIKE PROPHAGE FLUMU PROTEIN C"/>
    <property type="match status" value="1"/>
</dbReference>
<dbReference type="InterPro" id="IPR049739">
    <property type="entry name" value="YraL-like"/>
</dbReference>